<evidence type="ECO:0000313" key="3">
    <source>
        <dbReference type="Proteomes" id="UP000267223"/>
    </source>
</evidence>
<dbReference type="Pfam" id="PF04443">
    <property type="entry name" value="LuxE"/>
    <property type="match status" value="1"/>
</dbReference>
<feature type="domain" description="Acyl-protein synthetase LuxE" evidence="1">
    <location>
        <begin position="18"/>
        <end position="328"/>
    </location>
</feature>
<dbReference type="GO" id="GO:0047474">
    <property type="term" value="F:long-chain fatty acid--protein ligase activity"/>
    <property type="evidence" value="ECO:0007669"/>
    <property type="project" value="InterPro"/>
</dbReference>
<dbReference type="OrthoDB" id="182577at2"/>
<evidence type="ECO:0000259" key="1">
    <source>
        <dbReference type="Pfam" id="PF04443"/>
    </source>
</evidence>
<reference evidence="2 3" key="1">
    <citation type="submission" date="2018-11" db="EMBL/GenBank/DDBJ databases">
        <title>Draft genome sequence of Ferruginibacter sp. BO-59.</title>
        <authorList>
            <person name="Im W.T."/>
        </authorList>
    </citation>
    <scope>NUCLEOTIDE SEQUENCE [LARGE SCALE GENOMIC DNA]</scope>
    <source>
        <strain evidence="2 3">BO-59</strain>
    </source>
</reference>
<keyword evidence="3" id="KW-1185">Reference proteome</keyword>
<dbReference type="InterPro" id="IPR007534">
    <property type="entry name" value="LuxE"/>
</dbReference>
<comment type="caution">
    <text evidence="2">The sequence shown here is derived from an EMBL/GenBank/DDBJ whole genome shotgun (WGS) entry which is preliminary data.</text>
</comment>
<dbReference type="EMBL" id="RJJR01000019">
    <property type="protein sequence ID" value="RNI33484.1"/>
    <property type="molecule type" value="Genomic_DNA"/>
</dbReference>
<sequence>MEQLEDKIFNAAYYNFDEVALEIFSFQYHNNELYRNYVDAIGINIGSVDNIEKIPFLPISFFKTHEVKTTDFNPEIVFESSGTTGANTSRHLVKTASLYRKSFLKTFNHFYGRPAQWCILALLPGYLERENSSLVYMVNNLVQKSVQNGSGFYLHEHDKLYQALVKNEITQKPTLLIGVTYALLDFAQKYSLKLQNTIVMETGGMKGKREEITREEVHTELKKQLGLSAIHSEYGMTELLSQAYSKGHGVFFCPPWMKIVLREYNDPFAVKAVAYNKKPFSGLINIIDFANLFSCSFIATDDVGRLHPDNSFEVMGRRDMSDMRGCSLLTL</sequence>
<dbReference type="Gene3D" id="3.40.50.12780">
    <property type="entry name" value="N-terminal domain of ligase-like"/>
    <property type="match status" value="1"/>
</dbReference>
<dbReference type="SUPFAM" id="SSF56801">
    <property type="entry name" value="Acetyl-CoA synthetase-like"/>
    <property type="match status" value="1"/>
</dbReference>
<gene>
    <name evidence="2" type="ORF">EFY79_18745</name>
</gene>
<keyword evidence="2" id="KW-0808">Transferase</keyword>
<accession>A0A3M9N6Q2</accession>
<dbReference type="Proteomes" id="UP000267223">
    <property type="component" value="Unassembled WGS sequence"/>
</dbReference>
<dbReference type="AlphaFoldDB" id="A0A3M9N6Q2"/>
<evidence type="ECO:0000313" key="2">
    <source>
        <dbReference type="EMBL" id="RNI33484.1"/>
    </source>
</evidence>
<protein>
    <submittedName>
        <fullName evidence="2">Acyl transferase</fullName>
    </submittedName>
</protein>
<organism evidence="2 3">
    <name type="scientific">Hanamia caeni</name>
    <dbReference type="NCBI Taxonomy" id="2294116"/>
    <lineage>
        <taxon>Bacteria</taxon>
        <taxon>Pseudomonadati</taxon>
        <taxon>Bacteroidota</taxon>
        <taxon>Chitinophagia</taxon>
        <taxon>Chitinophagales</taxon>
        <taxon>Chitinophagaceae</taxon>
        <taxon>Hanamia</taxon>
    </lineage>
</organism>
<dbReference type="GO" id="GO:0016740">
    <property type="term" value="F:transferase activity"/>
    <property type="evidence" value="ECO:0007669"/>
    <property type="project" value="UniProtKB-KW"/>
</dbReference>
<proteinExistence type="predicted"/>
<dbReference type="InterPro" id="IPR042099">
    <property type="entry name" value="ANL_N_sf"/>
</dbReference>
<dbReference type="GO" id="GO:0008218">
    <property type="term" value="P:bioluminescence"/>
    <property type="evidence" value="ECO:0007669"/>
    <property type="project" value="InterPro"/>
</dbReference>
<name>A0A3M9N6Q2_9BACT</name>